<proteinExistence type="predicted"/>
<protein>
    <submittedName>
        <fullName evidence="3">Uncharacterized protein</fullName>
    </submittedName>
</protein>
<evidence type="ECO:0000256" key="1">
    <source>
        <dbReference type="SAM" id="MobiDB-lite"/>
    </source>
</evidence>
<keyword evidence="2" id="KW-0472">Membrane</keyword>
<evidence type="ECO:0000313" key="3">
    <source>
        <dbReference type="EMBL" id="KOF66373.1"/>
    </source>
</evidence>
<dbReference type="OrthoDB" id="6134432at2759"/>
<name>A0A0L8FP04_OCTBM</name>
<keyword evidence="2" id="KW-0812">Transmembrane</keyword>
<dbReference type="OMA" id="ITHAYPC"/>
<evidence type="ECO:0000256" key="2">
    <source>
        <dbReference type="SAM" id="Phobius"/>
    </source>
</evidence>
<accession>A0A0L8FP04</accession>
<organism evidence="3">
    <name type="scientific">Octopus bimaculoides</name>
    <name type="common">California two-spotted octopus</name>
    <dbReference type="NCBI Taxonomy" id="37653"/>
    <lineage>
        <taxon>Eukaryota</taxon>
        <taxon>Metazoa</taxon>
        <taxon>Spiralia</taxon>
        <taxon>Lophotrochozoa</taxon>
        <taxon>Mollusca</taxon>
        <taxon>Cephalopoda</taxon>
        <taxon>Coleoidea</taxon>
        <taxon>Octopodiformes</taxon>
        <taxon>Octopoda</taxon>
        <taxon>Incirrata</taxon>
        <taxon>Octopodidae</taxon>
        <taxon>Octopus</taxon>
    </lineage>
</organism>
<sequence length="168" mass="19292">MGRHTKTKQEDSRVSCAMFACNIVTGLLSSHKMFAQKQLVGLMFMCVCLSLITHAYPCGTNPLQVVQKIADAKGVTYKQLLSNLEFRRQVNYLYKKYARCVGIVETGTYKRSMEPQLLQSSESSMMDPSNFQDHGDIYRRSDSFYKRASLLKRPQDTNNPGQPFYFYK</sequence>
<feature type="region of interest" description="Disordered" evidence="1">
    <location>
        <begin position="149"/>
        <end position="168"/>
    </location>
</feature>
<keyword evidence="2" id="KW-1133">Transmembrane helix</keyword>
<dbReference type="EMBL" id="KQ428165">
    <property type="protein sequence ID" value="KOF66373.1"/>
    <property type="molecule type" value="Genomic_DNA"/>
</dbReference>
<reference evidence="3" key="1">
    <citation type="submission" date="2015-07" db="EMBL/GenBank/DDBJ databases">
        <title>MeaNS - Measles Nucleotide Surveillance Program.</title>
        <authorList>
            <person name="Tran T."/>
            <person name="Druce J."/>
        </authorList>
    </citation>
    <scope>NUCLEOTIDE SEQUENCE</scope>
    <source>
        <strain evidence="3">UCB-OBI-ISO-001</strain>
        <tissue evidence="3">Gonad</tissue>
    </source>
</reference>
<dbReference type="KEGG" id="obi:106882120"/>
<feature type="transmembrane region" description="Helical" evidence="2">
    <location>
        <begin position="39"/>
        <end position="57"/>
    </location>
</feature>
<gene>
    <name evidence="3" type="ORF">OCBIM_22012450mg</name>
</gene>
<dbReference type="AlphaFoldDB" id="A0A0L8FP04"/>